<dbReference type="KEGG" id="sutt:SUTMEG_05550"/>
<dbReference type="RefSeq" id="WP_120176349.1">
    <property type="nucleotide sequence ID" value="NZ_AP018786.1"/>
</dbReference>
<dbReference type="Pfam" id="PF16198">
    <property type="entry name" value="TruB_C_2"/>
    <property type="match status" value="1"/>
</dbReference>
<feature type="domain" description="tRNA pseudouridylate synthase B C-terminal" evidence="8">
    <location>
        <begin position="181"/>
        <end position="239"/>
    </location>
</feature>
<dbReference type="Gene3D" id="2.30.130.10">
    <property type="entry name" value="PUA domain"/>
    <property type="match status" value="1"/>
</dbReference>
<dbReference type="GO" id="GO:1990481">
    <property type="term" value="P:mRNA pseudouridine synthesis"/>
    <property type="evidence" value="ECO:0007669"/>
    <property type="project" value="TreeGrafter"/>
</dbReference>
<dbReference type="NCBIfam" id="TIGR00431">
    <property type="entry name" value="TruB"/>
    <property type="match status" value="1"/>
</dbReference>
<feature type="domain" description="tRNA pseudouridine synthase II TruB subfamily 1 C-terminal" evidence="7">
    <location>
        <begin position="244"/>
        <end position="298"/>
    </location>
</feature>
<protein>
    <recommendedName>
        <fullName evidence="5">tRNA pseudouridine synthase B</fullName>
        <ecNumber evidence="5">5.4.99.25</ecNumber>
    </recommendedName>
    <alternativeName>
        <fullName evidence="5">tRNA pseudouridine(55) synthase</fullName>
        <shortName evidence="5">Psi55 synthase</shortName>
    </alternativeName>
    <alternativeName>
        <fullName evidence="5">tRNA pseudouridylate synthase</fullName>
    </alternativeName>
    <alternativeName>
        <fullName evidence="5">tRNA-uridine isomerase</fullName>
    </alternativeName>
</protein>
<dbReference type="InterPro" id="IPR014780">
    <property type="entry name" value="tRNA_psdUridine_synth_TruB"/>
</dbReference>
<dbReference type="SUPFAM" id="SSF55120">
    <property type="entry name" value="Pseudouridine synthase"/>
    <property type="match status" value="1"/>
</dbReference>
<dbReference type="PANTHER" id="PTHR13767">
    <property type="entry name" value="TRNA-PSEUDOURIDINE SYNTHASE"/>
    <property type="match status" value="1"/>
</dbReference>
<dbReference type="InterPro" id="IPR032819">
    <property type="entry name" value="TruB_C"/>
</dbReference>
<comment type="similarity">
    <text evidence="2 5">Belongs to the pseudouridine synthase TruB family. Type 1 subfamily.</text>
</comment>
<evidence type="ECO:0000259" key="6">
    <source>
        <dbReference type="Pfam" id="PF01509"/>
    </source>
</evidence>
<reference evidence="9 10" key="1">
    <citation type="journal article" date="2018" name="Int. J. Syst. Evol. Microbiol.">
        <title>Mesosutterella multiformis gen. nov., sp. nov., a member of the family Sutterellaceae and Sutterella megalosphaeroides sp. nov., isolated from human faeces.</title>
        <authorList>
            <person name="Sakamoto M."/>
            <person name="Ikeyama N."/>
            <person name="Kunihiro T."/>
            <person name="Iino T."/>
            <person name="Yuki M."/>
            <person name="Ohkuma M."/>
        </authorList>
    </citation>
    <scope>NUCLEOTIDE SEQUENCE [LARGE SCALE GENOMIC DNA]</scope>
    <source>
        <strain evidence="9 10">6FBBBH3</strain>
    </source>
</reference>
<dbReference type="SUPFAM" id="SSF88697">
    <property type="entry name" value="PUA domain-like"/>
    <property type="match status" value="1"/>
</dbReference>
<sequence length="300" mass="32353">MGRTKKGDPVDGVMLLDKPLGMSSNGAVQKVRRLLNAQKAGHTGTLDPMATGLLPLCFGNATKFSADLLDADKGYTARVKLGVTTTTGDVEGEVLETRDVSGVTLEAVERAARSFLGEIEQIPPMYSALKKDGRCLYELARRGETVEREPRRVVIREITVSDFDGESFTMSTLVSKGTYIRVLAEDIGRALGTGAHLTALRRTRVGHLTLDKAVTVETLEALGTPEAVRVKLTPSDALLSTLEPVRLEAEAAKRFLFGQCLPLGLALRGRVRVYDDAGMLLGTALVDERGVLAPERLIAH</sequence>
<dbReference type="GO" id="GO:0031119">
    <property type="term" value="P:tRNA pseudouridine synthesis"/>
    <property type="evidence" value="ECO:0007669"/>
    <property type="project" value="UniProtKB-UniRule"/>
</dbReference>
<dbReference type="CDD" id="cd02573">
    <property type="entry name" value="PseudoU_synth_EcTruB"/>
    <property type="match status" value="1"/>
</dbReference>
<dbReference type="InterPro" id="IPR020103">
    <property type="entry name" value="PsdUridine_synth_cat_dom_sf"/>
</dbReference>
<dbReference type="GO" id="GO:0003723">
    <property type="term" value="F:RNA binding"/>
    <property type="evidence" value="ECO:0007669"/>
    <property type="project" value="InterPro"/>
</dbReference>
<dbReference type="GO" id="GO:0160148">
    <property type="term" value="F:tRNA pseudouridine(55) synthase activity"/>
    <property type="evidence" value="ECO:0007669"/>
    <property type="project" value="UniProtKB-EC"/>
</dbReference>
<evidence type="ECO:0000259" key="7">
    <source>
        <dbReference type="Pfam" id="PF09157"/>
    </source>
</evidence>
<feature type="domain" description="Pseudouridine synthase II N-terminal" evidence="6">
    <location>
        <begin position="32"/>
        <end position="180"/>
    </location>
</feature>
<dbReference type="InterPro" id="IPR002501">
    <property type="entry name" value="PsdUridine_synth_N"/>
</dbReference>
<evidence type="ECO:0000256" key="1">
    <source>
        <dbReference type="ARBA" id="ARBA00000385"/>
    </source>
</evidence>
<dbReference type="Proteomes" id="UP000271003">
    <property type="component" value="Chromosome"/>
</dbReference>
<evidence type="ECO:0000256" key="5">
    <source>
        <dbReference type="HAMAP-Rule" id="MF_01080"/>
    </source>
</evidence>
<feature type="active site" description="Nucleophile" evidence="5">
    <location>
        <position position="47"/>
    </location>
</feature>
<keyword evidence="10" id="KW-1185">Reference proteome</keyword>
<accession>A0A2Z6I8E6</accession>
<dbReference type="EMBL" id="AP018786">
    <property type="protein sequence ID" value="BBF22664.1"/>
    <property type="molecule type" value="Genomic_DNA"/>
</dbReference>
<comment type="function">
    <text evidence="5">Responsible for synthesis of pseudouridine from uracil-55 in the psi GC loop of transfer RNAs.</text>
</comment>
<dbReference type="FunFam" id="3.30.2350.10:FF:000011">
    <property type="entry name" value="tRNA pseudouridine synthase B"/>
    <property type="match status" value="1"/>
</dbReference>
<evidence type="ECO:0000256" key="4">
    <source>
        <dbReference type="ARBA" id="ARBA00023235"/>
    </source>
</evidence>
<keyword evidence="4 5" id="KW-0413">Isomerase</keyword>
<dbReference type="EC" id="5.4.99.25" evidence="5"/>
<proteinExistence type="inferred from homology"/>
<organism evidence="9 10">
    <name type="scientific">Sutterella megalosphaeroides</name>
    <dbReference type="NCBI Taxonomy" id="2494234"/>
    <lineage>
        <taxon>Bacteria</taxon>
        <taxon>Pseudomonadati</taxon>
        <taxon>Pseudomonadota</taxon>
        <taxon>Betaproteobacteria</taxon>
        <taxon>Burkholderiales</taxon>
        <taxon>Sutterellaceae</taxon>
        <taxon>Sutterella</taxon>
    </lineage>
</organism>
<keyword evidence="3 5" id="KW-0819">tRNA processing</keyword>
<dbReference type="OrthoDB" id="9802309at2"/>
<evidence type="ECO:0000256" key="2">
    <source>
        <dbReference type="ARBA" id="ARBA00005642"/>
    </source>
</evidence>
<dbReference type="HAMAP" id="MF_01080">
    <property type="entry name" value="TruB_bact"/>
    <property type="match status" value="1"/>
</dbReference>
<evidence type="ECO:0000313" key="9">
    <source>
        <dbReference type="EMBL" id="BBF22664.1"/>
    </source>
</evidence>
<name>A0A2Z6I8E6_9BURK</name>
<dbReference type="Pfam" id="PF09157">
    <property type="entry name" value="TruB-C_2"/>
    <property type="match status" value="1"/>
</dbReference>
<dbReference type="InterPro" id="IPR015947">
    <property type="entry name" value="PUA-like_sf"/>
</dbReference>
<gene>
    <name evidence="5 9" type="primary">truB</name>
    <name evidence="9" type="ORF">SUTMEG_05550</name>
</gene>
<evidence type="ECO:0000313" key="10">
    <source>
        <dbReference type="Proteomes" id="UP000271003"/>
    </source>
</evidence>
<evidence type="ECO:0000259" key="8">
    <source>
        <dbReference type="Pfam" id="PF16198"/>
    </source>
</evidence>
<evidence type="ECO:0000256" key="3">
    <source>
        <dbReference type="ARBA" id="ARBA00022694"/>
    </source>
</evidence>
<dbReference type="InterPro" id="IPR036974">
    <property type="entry name" value="PUA_sf"/>
</dbReference>
<comment type="catalytic activity">
    <reaction evidence="1 5">
        <text>uridine(55) in tRNA = pseudouridine(55) in tRNA</text>
        <dbReference type="Rhea" id="RHEA:42532"/>
        <dbReference type="Rhea" id="RHEA-COMP:10101"/>
        <dbReference type="Rhea" id="RHEA-COMP:10102"/>
        <dbReference type="ChEBI" id="CHEBI:65314"/>
        <dbReference type="ChEBI" id="CHEBI:65315"/>
        <dbReference type="EC" id="5.4.99.25"/>
    </reaction>
</comment>
<dbReference type="AlphaFoldDB" id="A0A2Z6I8E6"/>
<dbReference type="CDD" id="cd21152">
    <property type="entry name" value="PUA_TruB_bacterial"/>
    <property type="match status" value="1"/>
</dbReference>
<dbReference type="Pfam" id="PF01509">
    <property type="entry name" value="TruB_N"/>
    <property type="match status" value="1"/>
</dbReference>
<dbReference type="InterPro" id="IPR015240">
    <property type="entry name" value="tRNA_sdUridine_synth_fam1_C"/>
</dbReference>
<dbReference type="PANTHER" id="PTHR13767:SF2">
    <property type="entry name" value="PSEUDOURIDYLATE SYNTHASE TRUB1"/>
    <property type="match status" value="1"/>
</dbReference>
<dbReference type="Gene3D" id="3.30.2350.10">
    <property type="entry name" value="Pseudouridine synthase"/>
    <property type="match status" value="1"/>
</dbReference>